<feature type="compositionally biased region" description="Low complexity" evidence="1">
    <location>
        <begin position="53"/>
        <end position="66"/>
    </location>
</feature>
<feature type="compositionally biased region" description="Low complexity" evidence="1">
    <location>
        <begin position="1"/>
        <end position="10"/>
    </location>
</feature>
<comment type="caution">
    <text evidence="2">The sequence shown here is derived from an EMBL/GenBank/DDBJ whole genome shotgun (WGS) entry which is preliminary data.</text>
</comment>
<name>A0ABU6S0A1_9FABA</name>
<evidence type="ECO:0000313" key="3">
    <source>
        <dbReference type="Proteomes" id="UP001341840"/>
    </source>
</evidence>
<dbReference type="Proteomes" id="UP001341840">
    <property type="component" value="Unassembled WGS sequence"/>
</dbReference>
<organism evidence="2 3">
    <name type="scientific">Stylosanthes scabra</name>
    <dbReference type="NCBI Taxonomy" id="79078"/>
    <lineage>
        <taxon>Eukaryota</taxon>
        <taxon>Viridiplantae</taxon>
        <taxon>Streptophyta</taxon>
        <taxon>Embryophyta</taxon>
        <taxon>Tracheophyta</taxon>
        <taxon>Spermatophyta</taxon>
        <taxon>Magnoliopsida</taxon>
        <taxon>eudicotyledons</taxon>
        <taxon>Gunneridae</taxon>
        <taxon>Pentapetalae</taxon>
        <taxon>rosids</taxon>
        <taxon>fabids</taxon>
        <taxon>Fabales</taxon>
        <taxon>Fabaceae</taxon>
        <taxon>Papilionoideae</taxon>
        <taxon>50 kb inversion clade</taxon>
        <taxon>dalbergioids sensu lato</taxon>
        <taxon>Dalbergieae</taxon>
        <taxon>Pterocarpus clade</taxon>
        <taxon>Stylosanthes</taxon>
    </lineage>
</organism>
<keyword evidence="3" id="KW-1185">Reference proteome</keyword>
<reference evidence="2 3" key="1">
    <citation type="journal article" date="2023" name="Plants (Basel)">
        <title>Bridging the Gap: Combining Genomics and Transcriptomics Approaches to Understand Stylosanthes scabra, an Orphan Legume from the Brazilian Caatinga.</title>
        <authorList>
            <person name="Ferreira-Neto J.R.C."/>
            <person name="da Silva M.D."/>
            <person name="Binneck E."/>
            <person name="de Melo N.F."/>
            <person name="da Silva R.H."/>
            <person name="de Melo A.L.T.M."/>
            <person name="Pandolfi V."/>
            <person name="Bustamante F.O."/>
            <person name="Brasileiro-Vidal A.C."/>
            <person name="Benko-Iseppon A.M."/>
        </authorList>
    </citation>
    <scope>NUCLEOTIDE SEQUENCE [LARGE SCALE GENOMIC DNA]</scope>
    <source>
        <tissue evidence="2">Leaves</tissue>
    </source>
</reference>
<sequence>MDMDQNVCLDVSDDDDDVLEVDRTSITRQTPCKSAVQRSTPTIKRQKMTSPQSNGKGKSKPLSKSLFPEHGAKRSRFQQAVQGFKSMHRPQQVSKCAVDVHVHRGETSSTQIAPRVR</sequence>
<feature type="region of interest" description="Disordered" evidence="1">
    <location>
        <begin position="1"/>
        <end position="73"/>
    </location>
</feature>
<evidence type="ECO:0000256" key="1">
    <source>
        <dbReference type="SAM" id="MobiDB-lite"/>
    </source>
</evidence>
<dbReference type="EMBL" id="JASCZI010037461">
    <property type="protein sequence ID" value="MED6129805.1"/>
    <property type="molecule type" value="Genomic_DNA"/>
</dbReference>
<feature type="non-terminal residue" evidence="2">
    <location>
        <position position="117"/>
    </location>
</feature>
<protein>
    <submittedName>
        <fullName evidence="2">Uncharacterized protein</fullName>
    </submittedName>
</protein>
<evidence type="ECO:0000313" key="2">
    <source>
        <dbReference type="EMBL" id="MED6129805.1"/>
    </source>
</evidence>
<accession>A0ABU6S0A1</accession>
<proteinExistence type="predicted"/>
<feature type="compositionally biased region" description="Polar residues" evidence="1">
    <location>
        <begin position="26"/>
        <end position="52"/>
    </location>
</feature>
<gene>
    <name evidence="2" type="ORF">PIB30_111639</name>
</gene>